<evidence type="ECO:0000313" key="1">
    <source>
        <dbReference type="EMBL" id="RUL59177.1"/>
    </source>
</evidence>
<keyword evidence="2" id="KW-1185">Reference proteome</keyword>
<proteinExistence type="predicted"/>
<organism evidence="1 2">
    <name type="scientific">Prevotella koreensis</name>
    <dbReference type="NCBI Taxonomy" id="2490854"/>
    <lineage>
        <taxon>Bacteria</taxon>
        <taxon>Pseudomonadati</taxon>
        <taxon>Bacteroidota</taxon>
        <taxon>Bacteroidia</taxon>
        <taxon>Bacteroidales</taxon>
        <taxon>Prevotellaceae</taxon>
        <taxon>Prevotella</taxon>
    </lineage>
</organism>
<dbReference type="AlphaFoldDB" id="A0A432LK23"/>
<dbReference type="OrthoDB" id="1466422at2"/>
<reference evidence="1 2" key="1">
    <citation type="submission" date="2018-12" db="EMBL/GenBank/DDBJ databases">
        <title>Genome sequencing of Prevotella sp. KCOM 3155 (= JS262).</title>
        <authorList>
            <person name="Kook J.-K."/>
            <person name="Park S.-N."/>
            <person name="Lim Y.K."/>
        </authorList>
    </citation>
    <scope>NUCLEOTIDE SEQUENCE [LARGE SCALE GENOMIC DNA]</scope>
    <source>
        <strain evidence="1 2">KCOM 3155</strain>
    </source>
</reference>
<protein>
    <submittedName>
        <fullName evidence="1">Uncharacterized protein</fullName>
    </submittedName>
</protein>
<gene>
    <name evidence="1" type="ORF">EHV08_04975</name>
</gene>
<dbReference type="Proteomes" id="UP000278983">
    <property type="component" value="Unassembled WGS sequence"/>
</dbReference>
<name>A0A432LK23_9BACT</name>
<evidence type="ECO:0000313" key="2">
    <source>
        <dbReference type="Proteomes" id="UP000278983"/>
    </source>
</evidence>
<comment type="caution">
    <text evidence="1">The sequence shown here is derived from an EMBL/GenBank/DDBJ whole genome shotgun (WGS) entry which is preliminary data.</text>
</comment>
<dbReference type="RefSeq" id="WP_126678347.1">
    <property type="nucleotide sequence ID" value="NZ_CAUTIM010000013.1"/>
</dbReference>
<accession>A0A432LK23</accession>
<dbReference type="EMBL" id="RYYU01000001">
    <property type="protein sequence ID" value="RUL59177.1"/>
    <property type="molecule type" value="Genomic_DNA"/>
</dbReference>
<sequence>MGKRHAFLNNNFALAAVALLLGVAVIFSVARPVSFAKEKEEREQEVKQRLVEIRAAEENYRRAAGRYTANLDTLVVLKLLKEGRQMIPNSDGRRFQTAVGMVKLQSGRTVAIMECGARYDEYLSGLDSHEIAAEIERADAEARYPGLKIGDLAQPNDNKGNWE</sequence>